<dbReference type="GO" id="GO:0003713">
    <property type="term" value="F:transcription coactivator activity"/>
    <property type="evidence" value="ECO:0007669"/>
    <property type="project" value="TreeGrafter"/>
</dbReference>
<name>A0AAV5QN94_9ASCO</name>
<protein>
    <recommendedName>
        <fullName evidence="3">D-isomer specific 2-hydroxyacid dehydrogenase NAD-binding domain-containing protein</fullName>
    </recommendedName>
</protein>
<dbReference type="AlphaFoldDB" id="A0AAV5QN94"/>
<dbReference type="Proteomes" id="UP001360560">
    <property type="component" value="Unassembled WGS sequence"/>
</dbReference>
<keyword evidence="5" id="KW-1185">Reference proteome</keyword>
<organism evidence="4 5">
    <name type="scientific">Saccharomycopsis crataegensis</name>
    <dbReference type="NCBI Taxonomy" id="43959"/>
    <lineage>
        <taxon>Eukaryota</taxon>
        <taxon>Fungi</taxon>
        <taxon>Dikarya</taxon>
        <taxon>Ascomycota</taxon>
        <taxon>Saccharomycotina</taxon>
        <taxon>Saccharomycetes</taxon>
        <taxon>Saccharomycopsidaceae</taxon>
        <taxon>Saccharomycopsis</taxon>
    </lineage>
</organism>
<feature type="region of interest" description="Disordered" evidence="1">
    <location>
        <begin position="33"/>
        <end position="62"/>
    </location>
</feature>
<comment type="caution">
    <text evidence="4">The sequence shown here is derived from an EMBL/GenBank/DDBJ whole genome shotgun (WGS) entry which is preliminary data.</text>
</comment>
<dbReference type="PANTHER" id="PTHR46029:SF7">
    <property type="entry name" value="C-TERMINAL-BINDING PROTEIN"/>
    <property type="match status" value="1"/>
</dbReference>
<dbReference type="PANTHER" id="PTHR46029">
    <property type="entry name" value="C-TERMINAL-BINDING PROTEIN"/>
    <property type="match status" value="1"/>
</dbReference>
<feature type="transmembrane region" description="Helical" evidence="2">
    <location>
        <begin position="221"/>
        <end position="242"/>
    </location>
</feature>
<dbReference type="GO" id="GO:0006357">
    <property type="term" value="P:regulation of transcription by RNA polymerase II"/>
    <property type="evidence" value="ECO:0007669"/>
    <property type="project" value="TreeGrafter"/>
</dbReference>
<dbReference type="RefSeq" id="XP_064853172.1">
    <property type="nucleotide sequence ID" value="XM_064997100.1"/>
</dbReference>
<evidence type="ECO:0000256" key="2">
    <source>
        <dbReference type="SAM" id="Phobius"/>
    </source>
</evidence>
<evidence type="ECO:0000313" key="5">
    <source>
        <dbReference type="Proteomes" id="UP001360560"/>
    </source>
</evidence>
<reference evidence="4 5" key="1">
    <citation type="journal article" date="2023" name="Elife">
        <title>Identification of key yeast species and microbe-microbe interactions impacting larval growth of Drosophila in the wild.</title>
        <authorList>
            <person name="Mure A."/>
            <person name="Sugiura Y."/>
            <person name="Maeda R."/>
            <person name="Honda K."/>
            <person name="Sakurai N."/>
            <person name="Takahashi Y."/>
            <person name="Watada M."/>
            <person name="Katoh T."/>
            <person name="Gotoh A."/>
            <person name="Gotoh Y."/>
            <person name="Taniguchi I."/>
            <person name="Nakamura K."/>
            <person name="Hayashi T."/>
            <person name="Katayama T."/>
            <person name="Uemura T."/>
            <person name="Hattori Y."/>
        </authorList>
    </citation>
    <scope>NUCLEOTIDE SEQUENCE [LARGE SCALE GENOMIC DNA]</scope>
    <source>
        <strain evidence="4 5">SC-9</strain>
    </source>
</reference>
<dbReference type="GO" id="GO:0051287">
    <property type="term" value="F:NAD binding"/>
    <property type="evidence" value="ECO:0007669"/>
    <property type="project" value="InterPro"/>
</dbReference>
<dbReference type="SUPFAM" id="SSF51735">
    <property type="entry name" value="NAD(P)-binding Rossmann-fold domains"/>
    <property type="match status" value="1"/>
</dbReference>
<feature type="compositionally biased region" description="Polar residues" evidence="1">
    <location>
        <begin position="35"/>
        <end position="59"/>
    </location>
</feature>
<proteinExistence type="predicted"/>
<evidence type="ECO:0000313" key="4">
    <source>
        <dbReference type="EMBL" id="GMM36176.1"/>
    </source>
</evidence>
<evidence type="ECO:0000256" key="1">
    <source>
        <dbReference type="SAM" id="MobiDB-lite"/>
    </source>
</evidence>
<dbReference type="GO" id="GO:0005634">
    <property type="term" value="C:nucleus"/>
    <property type="evidence" value="ECO:0007669"/>
    <property type="project" value="TreeGrafter"/>
</dbReference>
<gene>
    <name evidence="4" type="ORF">DASC09_035010</name>
</gene>
<dbReference type="GO" id="GO:0003714">
    <property type="term" value="F:transcription corepressor activity"/>
    <property type="evidence" value="ECO:0007669"/>
    <property type="project" value="TreeGrafter"/>
</dbReference>
<accession>A0AAV5QN94</accession>
<evidence type="ECO:0000259" key="3">
    <source>
        <dbReference type="Pfam" id="PF02826"/>
    </source>
</evidence>
<sequence length="666" mass="75982">MIPQDQPISSKPHKYFGDYKYAVKYHQSFYKNVKGHQTPNPRNHRSTASPNNNSHNNAGGHQVFYPPPPMSNPLVQTSGYSHDIPQTQQFPQHFNSIMIPGSTGGQRVLKTRNSSKKKSLALKTSNSSSDMVSLLATAVLNDPDDGLSVMQNYEPQKFHSRPTTAPPMIEQYLDLDHQYYIPSEKKPKKKKKELLGAKKESLKKQKQVVSKALDPQDIKQLLAIGGGVFGVILLIFLGIIFYQRNTIFLAEHSKAKYIKHPKIAAFHPLALDKDIWDDLRLNYNAEVIQIPTNKMKTREDFIYKLSQYTDYNILVTSKLTDGLIGTFDEEIIGMLPETTVAVINSDLRYNSSIINQLTQRNIQFSYNINSELKDNSTADTHMFLMLSAMRNYQESIQNLLRSYEENMEYESRWTSKPWLFDFPPEPLESIYTSAGKAEFGFLPNGKVLGILGMNGVGKAIASRARPFNFKRMIYHDEYQLPTVIEQSLGLEYVTLEELLKISDIFSINIREDFPTSDDHVDTSAVKTLSDVARKQNGDEIPGSKSKYYRMINNGMISSMKDGVILVNTASEKLINFKSIKKYLGNGKIRSMATDSIDFNDRKLVMKLLKMPNLILTPQTNLYSQQVINGDDEWAVKNIKNILEFGRVLNIVPEQRHMEFKFDYFVM</sequence>
<feature type="domain" description="D-isomer specific 2-hydroxyacid dehydrogenase NAD-binding" evidence="3">
    <location>
        <begin position="547"/>
        <end position="617"/>
    </location>
</feature>
<dbReference type="GO" id="GO:0140297">
    <property type="term" value="F:DNA-binding transcription factor binding"/>
    <property type="evidence" value="ECO:0007669"/>
    <property type="project" value="TreeGrafter"/>
</dbReference>
<keyword evidence="2" id="KW-0472">Membrane</keyword>
<keyword evidence="2" id="KW-1133">Transmembrane helix</keyword>
<keyword evidence="2" id="KW-0812">Transmembrane</keyword>
<dbReference type="EMBL" id="BTFZ01000011">
    <property type="protein sequence ID" value="GMM36176.1"/>
    <property type="molecule type" value="Genomic_DNA"/>
</dbReference>
<dbReference type="GeneID" id="90074151"/>
<dbReference type="InterPro" id="IPR006140">
    <property type="entry name" value="D-isomer_DH_NAD-bd"/>
</dbReference>
<dbReference type="InterPro" id="IPR051638">
    <property type="entry name" value="CTBP_dehydrogenase"/>
</dbReference>
<dbReference type="InterPro" id="IPR036291">
    <property type="entry name" value="NAD(P)-bd_dom_sf"/>
</dbReference>
<dbReference type="GO" id="GO:0001221">
    <property type="term" value="F:transcription coregulator binding"/>
    <property type="evidence" value="ECO:0007669"/>
    <property type="project" value="TreeGrafter"/>
</dbReference>
<dbReference type="Pfam" id="PF02826">
    <property type="entry name" value="2-Hacid_dh_C"/>
    <property type="match status" value="2"/>
</dbReference>
<feature type="domain" description="D-isomer specific 2-hydroxyacid dehydrogenase NAD-binding" evidence="3">
    <location>
        <begin position="440"/>
        <end position="509"/>
    </location>
</feature>
<dbReference type="Gene3D" id="3.40.50.720">
    <property type="entry name" value="NAD(P)-binding Rossmann-like Domain"/>
    <property type="match status" value="4"/>
</dbReference>